<comment type="caution">
    <text evidence="1">The sequence shown here is derived from an EMBL/GenBank/DDBJ whole genome shotgun (WGS) entry which is preliminary data.</text>
</comment>
<evidence type="ECO:0000313" key="1">
    <source>
        <dbReference type="EMBL" id="MBC3759825.1"/>
    </source>
</evidence>
<protein>
    <submittedName>
        <fullName evidence="1">Uncharacterized protein</fullName>
    </submittedName>
</protein>
<dbReference type="AlphaFoldDB" id="A0A923HIB3"/>
<dbReference type="Proteomes" id="UP000656244">
    <property type="component" value="Unassembled WGS sequence"/>
</dbReference>
<accession>A0A923HIB3</accession>
<name>A0A923HIB3_9FLAO</name>
<proteinExistence type="predicted"/>
<dbReference type="RefSeq" id="WP_186563795.1">
    <property type="nucleotide sequence ID" value="NZ_JACNMF010000006.1"/>
</dbReference>
<reference evidence="1" key="1">
    <citation type="submission" date="2020-08" db="EMBL/GenBank/DDBJ databases">
        <title>Hyunsoonleella sp. strain SJ7 genome sequencing and assembly.</title>
        <authorList>
            <person name="Kim I."/>
        </authorList>
    </citation>
    <scope>NUCLEOTIDE SEQUENCE</scope>
    <source>
        <strain evidence="1">SJ7</strain>
    </source>
</reference>
<gene>
    <name evidence="1" type="ORF">H7U19_15535</name>
</gene>
<organism evidence="1 2">
    <name type="scientific">Hyunsoonleella aquatilis</name>
    <dbReference type="NCBI Taxonomy" id="2762758"/>
    <lineage>
        <taxon>Bacteria</taxon>
        <taxon>Pseudomonadati</taxon>
        <taxon>Bacteroidota</taxon>
        <taxon>Flavobacteriia</taxon>
        <taxon>Flavobacteriales</taxon>
        <taxon>Flavobacteriaceae</taxon>
    </lineage>
</organism>
<evidence type="ECO:0000313" key="2">
    <source>
        <dbReference type="Proteomes" id="UP000656244"/>
    </source>
</evidence>
<keyword evidence="2" id="KW-1185">Reference proteome</keyword>
<sequence>MLNRITAIVLSALFLLFLTAPTVIMMIDETADVSAFYAASEEEEKKGQEKDVDKILVLNPFLNGEYDFDLGDKDNNSQYFLKRYWRPYINIISPPPESFTL</sequence>
<dbReference type="EMBL" id="JACNMF010000006">
    <property type="protein sequence ID" value="MBC3759825.1"/>
    <property type="molecule type" value="Genomic_DNA"/>
</dbReference>